<sequence>MQLFSSNDKKKSSNNNAANQEYVEGRISGFKVAIVSTRESIIDGIKSILYLYNVLSIEVISLEIDDINENPRWSEFDIFIIDINNNQNPEEISAIINRYIPIKASTILVGNNDSISFADILSKKGIHFLLENNQFERIPELLYSRSTSAENLSKRIGSVVTFLGCKGGIGTSSLIVHILKKITKSTQYPILYVQGASTSRNADFLLEKPIDKGGSVTDIDEMLKVKIEQDDEMGKYDYLDTSSFNISILDQNIGLYSCFKNLENIINLSNIIIFVVNRDPYSIKVAKNALDEINRIGQKNKLILNKRFLVCVNDNQPFDKKSSLQDADIEEYLGRQIDFTRKYIANSEKFKKSYTSNEISEISAAVIGVVKNSKNNNPRSIFGLLSKKSAKS</sequence>
<reference evidence="1 2" key="1">
    <citation type="submission" date="2018-05" db="EMBL/GenBank/DDBJ databases">
        <title>Reference genomes for bee gut microbiota database.</title>
        <authorList>
            <person name="Ellegaard K.M."/>
        </authorList>
    </citation>
    <scope>NUCLEOTIDE SEQUENCE [LARGE SCALE GENOMIC DNA]</scope>
    <source>
        <strain evidence="1 2">ESL0167</strain>
    </source>
</reference>
<dbReference type="InterPro" id="IPR027417">
    <property type="entry name" value="P-loop_NTPase"/>
</dbReference>
<dbReference type="Proteomes" id="UP000247838">
    <property type="component" value="Unassembled WGS sequence"/>
</dbReference>
<gene>
    <name evidence="1" type="ORF">DKK76_06410</name>
</gene>
<dbReference type="AlphaFoldDB" id="A0A318N8K0"/>
<evidence type="ECO:0000313" key="2">
    <source>
        <dbReference type="Proteomes" id="UP000247838"/>
    </source>
</evidence>
<evidence type="ECO:0000313" key="1">
    <source>
        <dbReference type="EMBL" id="PXY95408.1"/>
    </source>
</evidence>
<dbReference type="SUPFAM" id="SSF52540">
    <property type="entry name" value="P-loop containing nucleoside triphosphate hydrolases"/>
    <property type="match status" value="1"/>
</dbReference>
<dbReference type="RefSeq" id="WP_110443616.1">
    <property type="nucleotide sequence ID" value="NZ_QGLM01000013.1"/>
</dbReference>
<organism evidence="1 2">
    <name type="scientific">Frischella perrara</name>
    <dbReference type="NCBI Taxonomy" id="1267021"/>
    <lineage>
        <taxon>Bacteria</taxon>
        <taxon>Pseudomonadati</taxon>
        <taxon>Pseudomonadota</taxon>
        <taxon>Gammaproteobacteria</taxon>
        <taxon>Orbales</taxon>
        <taxon>Orbaceae</taxon>
        <taxon>Frischella</taxon>
    </lineage>
</organism>
<proteinExistence type="predicted"/>
<dbReference type="EMBL" id="QGLM01000013">
    <property type="protein sequence ID" value="PXY95408.1"/>
    <property type="molecule type" value="Genomic_DNA"/>
</dbReference>
<evidence type="ECO:0008006" key="3">
    <source>
        <dbReference type="Google" id="ProtNLM"/>
    </source>
</evidence>
<accession>A0A318N8K0</accession>
<comment type="caution">
    <text evidence="1">The sequence shown here is derived from an EMBL/GenBank/DDBJ whole genome shotgun (WGS) entry which is preliminary data.</text>
</comment>
<dbReference type="Gene3D" id="3.40.50.300">
    <property type="entry name" value="P-loop containing nucleotide triphosphate hydrolases"/>
    <property type="match status" value="1"/>
</dbReference>
<name>A0A318N8K0_FRIPE</name>
<protein>
    <recommendedName>
        <fullName evidence="3">Flp pilus assembly protein, ATPase CpaE</fullName>
    </recommendedName>
</protein>